<dbReference type="Proteomes" id="UP001269081">
    <property type="component" value="Unassembled WGS sequence"/>
</dbReference>
<dbReference type="InterPro" id="IPR050715">
    <property type="entry name" value="LRR-SigEffector_domain"/>
</dbReference>
<dbReference type="PANTHER" id="PTHR45752:SF195">
    <property type="entry name" value="LEUCINE-RICH REPEAT (LRR) FAMILY PROTEIN-RELATED"/>
    <property type="match status" value="1"/>
</dbReference>
<dbReference type="NCBIfam" id="NF047558">
    <property type="entry name" value="TPR_END_plus"/>
    <property type="match status" value="1"/>
</dbReference>
<name>A0ABU1YCX0_9FLAO</name>
<organism evidence="3 4">
    <name type="scientific">Flavobacterium piscis</name>
    <dbReference type="NCBI Taxonomy" id="1114874"/>
    <lineage>
        <taxon>Bacteria</taxon>
        <taxon>Pseudomonadati</taxon>
        <taxon>Bacteroidota</taxon>
        <taxon>Flavobacteriia</taxon>
        <taxon>Flavobacteriales</taxon>
        <taxon>Flavobacteriaceae</taxon>
        <taxon>Flavobacterium</taxon>
    </lineage>
</organism>
<keyword evidence="4" id="KW-1185">Reference proteome</keyword>
<dbReference type="Gene3D" id="3.80.10.10">
    <property type="entry name" value="Ribonuclease Inhibitor"/>
    <property type="match status" value="2"/>
</dbReference>
<evidence type="ECO:0000313" key="3">
    <source>
        <dbReference type="EMBL" id="MDR7212089.1"/>
    </source>
</evidence>
<dbReference type="Pfam" id="PF23598">
    <property type="entry name" value="LRR_14"/>
    <property type="match status" value="1"/>
</dbReference>
<dbReference type="EMBL" id="JAVDWQ010000018">
    <property type="protein sequence ID" value="MDR7212089.1"/>
    <property type="molecule type" value="Genomic_DNA"/>
</dbReference>
<dbReference type="InterPro" id="IPR055414">
    <property type="entry name" value="LRR_R13L4/SHOC2-like"/>
</dbReference>
<proteinExistence type="predicted"/>
<evidence type="ECO:0000259" key="2">
    <source>
        <dbReference type="Pfam" id="PF23598"/>
    </source>
</evidence>
<sequence>MKQNELTIDLAQEKFNFSELPNLNEITEIRFDNYTDKIEIPLAINDYPNITELYFSGKSREQLYETPDNLEKFVHIKKLTLWSYCDFTKMQPMHHLEKLNIVVKNTEADTRNIVALFPNLKRMEVWGSHSENQNLPDEIGNLTSLESMHLVSCGLNDLPNSFSNLKQLKELNLRGLSMDTFPEEIAQLENLEILEVQQPLTKLPDTLSNLKKLKKLNLNSALNGASMDVSGYFKAKKIYLKPIPDVIGKLENLEDLNLGVCGVFDITPILPLKKLKKLNLQYSALKNCDGFSNFSMLEELDLETSYDLKDLEGLKGLPLKKLSISSNYNKSISIISSLELLENLNIRGCSYIKDFSPLYNHTGIKELKADEEIIKNWKKREKFNKLLPINVILNQIDTDDLLQFEESIFHLSKHVDANYSDENNPLAGYFDDEAEEEEITDIEVLDSAIQKHIKSLSEKSLVTIFGMTFKSVGDDNYNAALLVLEEVINRKNIDTQLKIIKKFNKACKYYDAGHRYWSCTVHDQLIDTLFAQFTSEALYKLLKKASTDMLNSEGGDAMDELFVPAFKNTTDIKLQEKLLNVFFEYEKEARTYFGKKYFDALLQQIKDVASPELKNLILAKKEEGKEQEEWLTLLENLNEDNFPAVIDQFINQKTSEDINEDDFEKIIRAAQETVLPESSLITLLNFMVKENDLPDVLIFQYHKNKKTPEKIIDFLKAQLEENNLDTYDVTNTVRRIIKQLSESNSPLPELEIYENFMAKHCNMSFDQIYNIQITSLLNYYFFKDAKFPWDYEAISWTLETVKAVALKMKGKISYVDLRINTYGLVDSGKYEKVKQIFEALYPKVKETTEESVLFYNIIASIKLNDEPYFNLLFNEVQQLKKITEVLLAFNLACGLAHFGRRDDLLLYIKEAIKLGKTKQQFLDDTDFEKYWEDEEFLEVIKEG</sequence>
<feature type="domain" description="Disease resistance R13L4/SHOC-2-like LRR" evidence="2">
    <location>
        <begin position="134"/>
        <end position="220"/>
    </location>
</feature>
<gene>
    <name evidence="3" type="ORF">J2W48_004046</name>
</gene>
<dbReference type="SUPFAM" id="SSF52058">
    <property type="entry name" value="L domain-like"/>
    <property type="match status" value="1"/>
</dbReference>
<evidence type="ECO:0000256" key="1">
    <source>
        <dbReference type="ARBA" id="ARBA00022737"/>
    </source>
</evidence>
<accession>A0ABU1YCX0</accession>
<reference evidence="3 4" key="1">
    <citation type="submission" date="2023-07" db="EMBL/GenBank/DDBJ databases">
        <title>Sorghum-associated microbial communities from plants grown in Nebraska, USA.</title>
        <authorList>
            <person name="Schachtman D."/>
        </authorList>
    </citation>
    <scope>NUCLEOTIDE SEQUENCE [LARGE SCALE GENOMIC DNA]</scope>
    <source>
        <strain evidence="3 4">4129</strain>
    </source>
</reference>
<dbReference type="PANTHER" id="PTHR45752">
    <property type="entry name" value="LEUCINE-RICH REPEAT-CONTAINING"/>
    <property type="match status" value="1"/>
</dbReference>
<comment type="caution">
    <text evidence="3">The sequence shown here is derived from an EMBL/GenBank/DDBJ whole genome shotgun (WGS) entry which is preliminary data.</text>
</comment>
<keyword evidence="1" id="KW-0677">Repeat</keyword>
<dbReference type="RefSeq" id="WP_310283517.1">
    <property type="nucleotide sequence ID" value="NZ_JAVDWQ010000018.1"/>
</dbReference>
<protein>
    <recommendedName>
        <fullName evidence="2">Disease resistance R13L4/SHOC-2-like LRR domain-containing protein</fullName>
    </recommendedName>
</protein>
<dbReference type="InterPro" id="IPR032675">
    <property type="entry name" value="LRR_dom_sf"/>
</dbReference>
<evidence type="ECO:0000313" key="4">
    <source>
        <dbReference type="Proteomes" id="UP001269081"/>
    </source>
</evidence>